<dbReference type="InterPro" id="IPR028354">
    <property type="entry name" value="GPAT_PlsB"/>
</dbReference>
<comment type="pathway">
    <text evidence="3">Lipid metabolism.</text>
</comment>
<dbReference type="Pfam" id="PF19277">
    <property type="entry name" value="GPAT_C"/>
    <property type="match status" value="1"/>
</dbReference>
<keyword evidence="9 14" id="KW-0472">Membrane</keyword>
<dbReference type="SMART" id="SM00563">
    <property type="entry name" value="PlsC"/>
    <property type="match status" value="1"/>
</dbReference>
<evidence type="ECO:0000256" key="12">
    <source>
        <dbReference type="ARBA" id="ARBA00023315"/>
    </source>
</evidence>
<keyword evidence="12 14" id="KW-0012">Acyltransferase</keyword>
<dbReference type="PANTHER" id="PTHR12563:SF17">
    <property type="entry name" value="DIHYDROXYACETONE PHOSPHATE ACYLTRANSFERASE"/>
    <property type="match status" value="1"/>
</dbReference>
<dbReference type="InterPro" id="IPR045520">
    <property type="entry name" value="GPAT/DHAPAT_C"/>
</dbReference>
<dbReference type="EC" id="2.3.1.15" evidence="5 14"/>
<protein>
    <recommendedName>
        <fullName evidence="6 14">Glycerol-3-phosphate acyltransferase</fullName>
        <shortName evidence="14">GPAT</shortName>
        <ecNumber evidence="5 14">2.3.1.15</ecNumber>
    </recommendedName>
</protein>
<evidence type="ECO:0000256" key="11">
    <source>
        <dbReference type="ARBA" id="ARBA00023264"/>
    </source>
</evidence>
<dbReference type="Proteomes" id="UP000235746">
    <property type="component" value="Unassembled WGS sequence"/>
</dbReference>
<evidence type="ECO:0000256" key="7">
    <source>
        <dbReference type="ARBA" id="ARBA00022475"/>
    </source>
</evidence>
<dbReference type="HAMAP" id="MF_00393">
    <property type="entry name" value="Glyc3P_acyltrans"/>
    <property type="match status" value="1"/>
</dbReference>
<sequence>MSSGQSFSRSLMKLPLSVLVKGTSIPSNPVEDLNIDLGKPIVYALPFRSSVDLLTLKKHALELGLPDPFSKLEINGKSLQRFVFISSRKTLLQDDDYVPSSSIEVFSELLSLHAEDSELDVQVIPATVLWGRKPGKENNQKPYLQAMNGLEKSKAVLLAGRDCLVRFSPVVSLRYMANSHGTDSTIAHKLARVARIHFSRQKLAASGPNLPSRQALFDRLLKSEAIKKAIEDEAESKNISIEKASKEAQDIMDEIAANFSYSLIKRGEKILGWLWNKLYQGLHISNASTVRKLAQDGHEIVYVPCHRSHMDYLLLSYVLYHEGMVPPHIAAGINLNFFPAGPIFRHGGAFFIRRSFKGNKLYSTIFREYLAELFAKGYSVEYFSEGGRSRTGRLLQAKTGMLAMTIQAMLRGMNRPVTLVPVYIGYEHVMEVATYAKELRGKRKEKENASLVIRTLRKLRNFGKGYVNFGEPIQLNQYLNEHAPEWTKDIDPMGTSKPQWMNPVVNDLATKMMTHINDAAATNALTLCATALLASRQRALSRDSLVSQINCYLSLLKNVPYSDTFTVPKDSAEDLVKHAVSLNKFLIESDTMGDIISLDRHQSILMTYYRNNIIHLFALPSLIAQMTIRQRGISISTIQKNVAAIYPFLKKELFLSYDEDQLEDVVANIINELVSQGMIVVSDGEVTINQSNSQALMLLGRTISETLQRYSIALNLLAENPDLDKSDLEQKSQDIAQRLGRLHGINAPEFFDKGVFASMFATLKQQQYLDNDGNCDLEKTQQFAKLLYSMLYPEVRLTIQESIHQAE</sequence>
<reference evidence="17" key="1">
    <citation type="submission" date="2016-07" db="EMBL/GenBank/DDBJ databases">
        <title>Nontailed viruses are major unrecognized killers of bacteria in the ocean.</title>
        <authorList>
            <person name="Kauffman K."/>
            <person name="Hussain F."/>
            <person name="Yang J."/>
            <person name="Arevalo P."/>
            <person name="Brown J."/>
            <person name="Cutler M."/>
            <person name="Kelly L."/>
            <person name="Polz M.F."/>
        </authorList>
    </citation>
    <scope>NUCLEOTIDE SEQUENCE [LARGE SCALE GENOMIC DNA]</scope>
    <source>
        <strain evidence="17">10N.261.51.B8</strain>
    </source>
</reference>
<dbReference type="GO" id="GO:0004366">
    <property type="term" value="F:glycerol-3-phosphate O-acyltransferase activity"/>
    <property type="evidence" value="ECO:0007669"/>
    <property type="project" value="UniProtKB-UniRule"/>
</dbReference>
<dbReference type="EMBL" id="MCYL01000005">
    <property type="protein sequence ID" value="PML58691.1"/>
    <property type="molecule type" value="Genomic_DNA"/>
</dbReference>
<keyword evidence="8 14" id="KW-0808">Transferase</keyword>
<evidence type="ECO:0000256" key="1">
    <source>
        <dbReference type="ARBA" id="ARBA00004413"/>
    </source>
</evidence>
<evidence type="ECO:0000256" key="8">
    <source>
        <dbReference type="ARBA" id="ARBA00022679"/>
    </source>
</evidence>
<dbReference type="NCBIfam" id="TIGR03703">
    <property type="entry name" value="plsB"/>
    <property type="match status" value="1"/>
</dbReference>
<dbReference type="RefSeq" id="WP_102578457.1">
    <property type="nucleotide sequence ID" value="NZ_MCYL01000005.1"/>
</dbReference>
<evidence type="ECO:0000256" key="9">
    <source>
        <dbReference type="ARBA" id="ARBA00023136"/>
    </source>
</evidence>
<keyword evidence="10 14" id="KW-0594">Phospholipid biosynthesis</keyword>
<comment type="similarity">
    <text evidence="4 14">Belongs to the GPAT/DAPAT family.</text>
</comment>
<comment type="domain">
    <text evidence="14">The HXXXXD motif is essential for acyltransferase activity and may constitute the binding site for the phosphate moiety of the glycerol-3-phosphate.</text>
</comment>
<feature type="domain" description="Phospholipid/glycerol acyltransferase" evidence="15">
    <location>
        <begin position="300"/>
        <end position="427"/>
    </location>
</feature>
<dbReference type="GO" id="GO:0006631">
    <property type="term" value="P:fatty acid metabolic process"/>
    <property type="evidence" value="ECO:0007669"/>
    <property type="project" value="TreeGrafter"/>
</dbReference>
<dbReference type="PIRSF" id="PIRSF000437">
    <property type="entry name" value="GPAT_DHAPAT"/>
    <property type="match status" value="1"/>
</dbReference>
<dbReference type="PIRSF" id="PIRSF500064">
    <property type="entry name" value="GPAT"/>
    <property type="match status" value="1"/>
</dbReference>
<accession>A0A2N7IKY9</accession>
<feature type="short sequence motif" description="HXXXXD motif" evidence="14">
    <location>
        <begin position="305"/>
        <end position="310"/>
    </location>
</feature>
<name>A0A2N7IKY9_9VIBR</name>
<keyword evidence="14" id="KW-0443">Lipid metabolism</keyword>
<comment type="catalytic activity">
    <reaction evidence="13 14">
        <text>sn-glycerol 3-phosphate + an acyl-CoA = a 1-acyl-sn-glycero-3-phosphate + CoA</text>
        <dbReference type="Rhea" id="RHEA:15325"/>
        <dbReference type="ChEBI" id="CHEBI:57287"/>
        <dbReference type="ChEBI" id="CHEBI:57597"/>
        <dbReference type="ChEBI" id="CHEBI:57970"/>
        <dbReference type="ChEBI" id="CHEBI:58342"/>
        <dbReference type="EC" id="2.3.1.15"/>
    </reaction>
</comment>
<evidence type="ECO:0000256" key="13">
    <source>
        <dbReference type="ARBA" id="ARBA00048427"/>
    </source>
</evidence>
<comment type="pathway">
    <text evidence="2 14">Phospholipid metabolism; CDP-diacylglycerol biosynthesis; CDP-diacylglycerol from sn-glycerol 3-phosphate: step 1/3.</text>
</comment>
<dbReference type="SUPFAM" id="SSF69593">
    <property type="entry name" value="Glycerol-3-phosphate (1)-acyltransferase"/>
    <property type="match status" value="1"/>
</dbReference>
<dbReference type="InterPro" id="IPR002123">
    <property type="entry name" value="Plipid/glycerol_acylTrfase"/>
</dbReference>
<keyword evidence="11 14" id="KW-1208">Phospholipid metabolism</keyword>
<evidence type="ECO:0000256" key="10">
    <source>
        <dbReference type="ARBA" id="ARBA00023209"/>
    </source>
</evidence>
<gene>
    <name evidence="14" type="primary">plsB</name>
    <name evidence="16" type="ORF">BCT74_15865</name>
</gene>
<dbReference type="NCBIfam" id="NF003441">
    <property type="entry name" value="PRK04974.1"/>
    <property type="match status" value="1"/>
</dbReference>
<dbReference type="InterPro" id="IPR022284">
    <property type="entry name" value="GPAT/DHAPAT"/>
</dbReference>
<organism evidence="16 17">
    <name type="scientific">Vibrio lentus</name>
    <dbReference type="NCBI Taxonomy" id="136468"/>
    <lineage>
        <taxon>Bacteria</taxon>
        <taxon>Pseudomonadati</taxon>
        <taxon>Pseudomonadota</taxon>
        <taxon>Gammaproteobacteria</taxon>
        <taxon>Vibrionales</taxon>
        <taxon>Vibrionaceae</taxon>
        <taxon>Vibrio</taxon>
    </lineage>
</organism>
<proteinExistence type="inferred from homology"/>
<comment type="subcellular location">
    <subcellularLocation>
        <location evidence="1 14">Cell membrane</location>
        <topology evidence="1 14">Peripheral membrane protein</topology>
        <orientation evidence="1 14">Cytoplasmic side</orientation>
    </subcellularLocation>
</comment>
<keyword evidence="14" id="KW-0444">Lipid biosynthesis</keyword>
<dbReference type="UniPathway" id="UPA00557">
    <property type="reaction ID" value="UER00612"/>
</dbReference>
<evidence type="ECO:0000256" key="6">
    <source>
        <dbReference type="ARBA" id="ARBA00013432"/>
    </source>
</evidence>
<keyword evidence="7 14" id="KW-1003">Cell membrane</keyword>
<dbReference type="GO" id="GO:0016024">
    <property type="term" value="P:CDP-diacylglycerol biosynthetic process"/>
    <property type="evidence" value="ECO:0007669"/>
    <property type="project" value="UniProtKB-UniRule"/>
</dbReference>
<dbReference type="PANTHER" id="PTHR12563">
    <property type="entry name" value="GLYCEROL-3-PHOSPHATE ACYLTRANSFERASE"/>
    <property type="match status" value="1"/>
</dbReference>
<dbReference type="Pfam" id="PF01553">
    <property type="entry name" value="Acyltransferase"/>
    <property type="match status" value="1"/>
</dbReference>
<comment type="caution">
    <text evidence="16">The sequence shown here is derived from an EMBL/GenBank/DDBJ whole genome shotgun (WGS) entry which is preliminary data.</text>
</comment>
<evidence type="ECO:0000259" key="15">
    <source>
        <dbReference type="SMART" id="SM00563"/>
    </source>
</evidence>
<dbReference type="AlphaFoldDB" id="A0A2N7IKY9"/>
<evidence type="ECO:0000256" key="5">
    <source>
        <dbReference type="ARBA" id="ARBA00013113"/>
    </source>
</evidence>
<dbReference type="CDD" id="cd07993">
    <property type="entry name" value="LPLAT_DHAPAT-like"/>
    <property type="match status" value="1"/>
</dbReference>
<evidence type="ECO:0000313" key="17">
    <source>
        <dbReference type="Proteomes" id="UP000235746"/>
    </source>
</evidence>
<evidence type="ECO:0000256" key="4">
    <source>
        <dbReference type="ARBA" id="ARBA00007937"/>
    </source>
</evidence>
<dbReference type="InterPro" id="IPR041728">
    <property type="entry name" value="GPAT/DHAPAT_LPLAT"/>
</dbReference>
<evidence type="ECO:0000256" key="14">
    <source>
        <dbReference type="HAMAP-Rule" id="MF_00393"/>
    </source>
</evidence>
<evidence type="ECO:0000313" key="16">
    <source>
        <dbReference type="EMBL" id="PML58691.1"/>
    </source>
</evidence>
<dbReference type="GO" id="GO:0005886">
    <property type="term" value="C:plasma membrane"/>
    <property type="evidence" value="ECO:0007669"/>
    <property type="project" value="UniProtKB-SubCell"/>
</dbReference>
<evidence type="ECO:0000256" key="2">
    <source>
        <dbReference type="ARBA" id="ARBA00004765"/>
    </source>
</evidence>
<evidence type="ECO:0000256" key="3">
    <source>
        <dbReference type="ARBA" id="ARBA00005189"/>
    </source>
</evidence>